<gene>
    <name evidence="7" type="primary">TMEM129</name>
    <name evidence="7" type="ORF">T05_12459</name>
</gene>
<evidence type="ECO:0000256" key="6">
    <source>
        <dbReference type="SAM" id="Phobius"/>
    </source>
</evidence>
<feature type="transmembrane region" description="Helical" evidence="6">
    <location>
        <begin position="280"/>
        <end position="298"/>
    </location>
</feature>
<dbReference type="OrthoDB" id="10055027at2759"/>
<proteinExistence type="inferred from homology"/>
<evidence type="ECO:0000256" key="2">
    <source>
        <dbReference type="ARBA" id="ARBA00007332"/>
    </source>
</evidence>
<evidence type="ECO:0000256" key="5">
    <source>
        <dbReference type="ARBA" id="ARBA00023136"/>
    </source>
</evidence>
<reference evidence="7 8" key="1">
    <citation type="submission" date="2015-01" db="EMBL/GenBank/DDBJ databases">
        <title>Evolution of Trichinella species and genotypes.</title>
        <authorList>
            <person name="Korhonen P.K."/>
            <person name="Edoardo P."/>
            <person name="Giuseppe L.R."/>
            <person name="Gasser R.B."/>
        </authorList>
    </citation>
    <scope>NUCLEOTIDE SEQUENCE [LARGE SCALE GENOMIC DNA]</scope>
    <source>
        <strain evidence="7">ISS417</strain>
    </source>
</reference>
<dbReference type="EMBL" id="JYDJ01000334">
    <property type="protein sequence ID" value="KRX36955.1"/>
    <property type="molecule type" value="Genomic_DNA"/>
</dbReference>
<keyword evidence="3 6" id="KW-0812">Transmembrane</keyword>
<dbReference type="GO" id="GO:0016020">
    <property type="term" value="C:membrane"/>
    <property type="evidence" value="ECO:0007669"/>
    <property type="project" value="UniProtKB-SubCell"/>
</dbReference>
<dbReference type="STRING" id="144512.A0A0V0TD89"/>
<dbReference type="AlphaFoldDB" id="A0A0V0TD89"/>
<evidence type="ECO:0000256" key="4">
    <source>
        <dbReference type="ARBA" id="ARBA00022989"/>
    </source>
</evidence>
<dbReference type="GO" id="GO:0005783">
    <property type="term" value="C:endoplasmic reticulum"/>
    <property type="evidence" value="ECO:0007669"/>
    <property type="project" value="TreeGrafter"/>
</dbReference>
<accession>A0A0V0TD89</accession>
<feature type="transmembrane region" description="Helical" evidence="6">
    <location>
        <begin position="218"/>
        <end position="241"/>
    </location>
</feature>
<comment type="caution">
    <text evidence="7">The sequence shown here is derived from an EMBL/GenBank/DDBJ whole genome shotgun (WGS) entry which is preliminary data.</text>
</comment>
<comment type="subcellular location">
    <subcellularLocation>
        <location evidence="1">Membrane</location>
        <topology evidence="1">Multi-pass membrane protein</topology>
    </subcellularLocation>
</comment>
<dbReference type="Pfam" id="PF10272">
    <property type="entry name" value="Tmpp129"/>
    <property type="match status" value="1"/>
</dbReference>
<comment type="similarity">
    <text evidence="2">Belongs to the TMEM129 family.</text>
</comment>
<keyword evidence="5 6" id="KW-0472">Membrane</keyword>
<name>A0A0V0TD89_9BILA</name>
<dbReference type="InterPro" id="IPR018801">
    <property type="entry name" value="TM129"/>
</dbReference>
<dbReference type="GO" id="GO:0016567">
    <property type="term" value="P:protein ubiquitination"/>
    <property type="evidence" value="ECO:0007669"/>
    <property type="project" value="InterPro"/>
</dbReference>
<feature type="transmembrane region" description="Helical" evidence="6">
    <location>
        <begin position="310"/>
        <end position="333"/>
    </location>
</feature>
<dbReference type="Proteomes" id="UP000055048">
    <property type="component" value="Unassembled WGS sequence"/>
</dbReference>
<organism evidence="7 8">
    <name type="scientific">Trichinella murrelli</name>
    <dbReference type="NCBI Taxonomy" id="144512"/>
    <lineage>
        <taxon>Eukaryota</taxon>
        <taxon>Metazoa</taxon>
        <taxon>Ecdysozoa</taxon>
        <taxon>Nematoda</taxon>
        <taxon>Enoplea</taxon>
        <taxon>Dorylaimia</taxon>
        <taxon>Trichinellida</taxon>
        <taxon>Trichinellidae</taxon>
        <taxon>Trichinella</taxon>
    </lineage>
</organism>
<dbReference type="GO" id="GO:0061630">
    <property type="term" value="F:ubiquitin protein ligase activity"/>
    <property type="evidence" value="ECO:0007669"/>
    <property type="project" value="InterPro"/>
</dbReference>
<protein>
    <submittedName>
        <fullName evidence="7">Transmembrane protein</fullName>
    </submittedName>
</protein>
<dbReference type="PANTHER" id="PTHR31322:SF2">
    <property type="entry name" value="E3 UBIQUITIN-PROTEIN LIGASE TM129"/>
    <property type="match status" value="1"/>
</dbReference>
<keyword evidence="4 6" id="KW-1133">Transmembrane helix</keyword>
<evidence type="ECO:0000313" key="7">
    <source>
        <dbReference type="EMBL" id="KRX36955.1"/>
    </source>
</evidence>
<evidence type="ECO:0000256" key="3">
    <source>
        <dbReference type="ARBA" id="ARBA00022692"/>
    </source>
</evidence>
<keyword evidence="8" id="KW-1185">Reference proteome</keyword>
<dbReference type="PANTHER" id="PTHR31322">
    <property type="entry name" value="E3 UBIQUITIN-PROTEIN LIGASE TM129"/>
    <property type="match status" value="1"/>
</dbReference>
<evidence type="ECO:0000313" key="8">
    <source>
        <dbReference type="Proteomes" id="UP000055048"/>
    </source>
</evidence>
<sequence length="663" mass="76019">MSTALLSSIAETDEHWPNKFSFFSICNNDDDANKLSLQYSRQSSAAEKAAGGSGAFLELVALLANVAHVDVEVFGGDFRTRHNATLQILRHTGRVGVHQFEHELSEPRRRHFEPVKLVGGLADETVPKVHRLVDDEKQNPLLAEALGGRVDTAQFAADGRLEATSKHVPRLTLKPEPAEQTNWVARCRFRGTVVLINVLPDCSYFEIRSISDDFECKLMGVDVEFIFCTFLYIFIVLAAVAPPDELVSLGFTAESFLKCILREERASFIDHHILRTSGLILIRSLLPYGYISFLTIFVDHFTERYLKYEIFWSLYLLLSYIIIAVAVGVVVYYQKDDWSGHPIVKRLKTYDSNWRNVAAAIDEEYKDMEKFLVGLGTTRVIVTNNWIILIDTWSVHLINQRDAVLCVSGVDTYDRSSSGLLETQYVNIRVASVTNPMQPFTLRINSLLFVDLLSKLTAPIHHVTELNIPVKIEDRFQIIFERTANSNMRYDQTQWQAEECCIGCFQYVPLVKLLKNCKNDDPEVDEEGNVLMPCFPCKCRPMCLACMGKWFVSRQDFRRPRNWIIGRSPCPTCRAPFCLNDDQFCKIFDSSRGFFIRNAERNGKIKYIFSQYINERKDVQKKKLMEKKIIPIIHKDDQETFSTHLEHVKTTAVRFLQFTHCKG</sequence>
<evidence type="ECO:0000256" key="1">
    <source>
        <dbReference type="ARBA" id="ARBA00004141"/>
    </source>
</evidence>